<keyword evidence="4" id="KW-1185">Reference proteome</keyword>
<accession>A0ABV6ZXQ2</accession>
<gene>
    <name evidence="3" type="ORF">ACFOOR_08640</name>
</gene>
<dbReference type="RefSeq" id="WP_343164488.1">
    <property type="nucleotide sequence ID" value="NZ_JBHRSV010000016.1"/>
</dbReference>
<feature type="region of interest" description="Disordered" evidence="1">
    <location>
        <begin position="1"/>
        <end position="37"/>
    </location>
</feature>
<dbReference type="Proteomes" id="UP001595379">
    <property type="component" value="Unassembled WGS sequence"/>
</dbReference>
<evidence type="ECO:0000313" key="4">
    <source>
        <dbReference type="Proteomes" id="UP001595379"/>
    </source>
</evidence>
<dbReference type="EMBL" id="JBHRSV010000016">
    <property type="protein sequence ID" value="MFC2926172.1"/>
    <property type="molecule type" value="Genomic_DNA"/>
</dbReference>
<feature type="domain" description="Extensin-like C-terminal" evidence="2">
    <location>
        <begin position="101"/>
        <end position="274"/>
    </location>
</feature>
<reference evidence="4" key="1">
    <citation type="journal article" date="2019" name="Int. J. Syst. Evol. Microbiol.">
        <title>The Global Catalogue of Microorganisms (GCM) 10K type strain sequencing project: providing services to taxonomists for standard genome sequencing and annotation.</title>
        <authorList>
            <consortium name="The Broad Institute Genomics Platform"/>
            <consortium name="The Broad Institute Genome Sequencing Center for Infectious Disease"/>
            <person name="Wu L."/>
            <person name="Ma J."/>
        </authorList>
    </citation>
    <scope>NUCLEOTIDE SEQUENCE [LARGE SCALE GENOMIC DNA]</scope>
    <source>
        <strain evidence="4">KCTC 52487</strain>
    </source>
</reference>
<dbReference type="InterPro" id="IPR009683">
    <property type="entry name" value="Extensin-like_C"/>
</dbReference>
<proteinExistence type="predicted"/>
<organism evidence="3 4">
    <name type="scientific">Hyphobacterium vulgare</name>
    <dbReference type="NCBI Taxonomy" id="1736751"/>
    <lineage>
        <taxon>Bacteria</taxon>
        <taxon>Pseudomonadati</taxon>
        <taxon>Pseudomonadota</taxon>
        <taxon>Alphaproteobacteria</taxon>
        <taxon>Maricaulales</taxon>
        <taxon>Maricaulaceae</taxon>
        <taxon>Hyphobacterium</taxon>
    </lineage>
</organism>
<comment type="caution">
    <text evidence="3">The sequence shown here is derived from an EMBL/GenBank/DDBJ whole genome shotgun (WGS) entry which is preliminary data.</text>
</comment>
<evidence type="ECO:0000259" key="2">
    <source>
        <dbReference type="Pfam" id="PF06904"/>
    </source>
</evidence>
<name>A0ABV6ZXQ2_9PROT</name>
<dbReference type="Pfam" id="PF06904">
    <property type="entry name" value="Extensin-like_C"/>
    <property type="match status" value="1"/>
</dbReference>
<protein>
    <submittedName>
        <fullName evidence="3">Extensin family protein</fullName>
    </submittedName>
</protein>
<evidence type="ECO:0000256" key="1">
    <source>
        <dbReference type="SAM" id="MobiDB-lite"/>
    </source>
</evidence>
<evidence type="ECO:0000313" key="3">
    <source>
        <dbReference type="EMBL" id="MFC2926172.1"/>
    </source>
</evidence>
<sequence>MKPVYGPFQRSPKGETPRTPPPARPKRQPPRRGPTGWPLWAEITARAGILLLGAFGIGAILQHIDAQPEGRKPWGQADLEEPGLHLFTSTHLRALRGNADACLAALDGSDMQFTRAGPSTASTPACHWQAGVRIEQSNVGYANPVPDVASCALAATLYVWEREILQPAAQDHLGSEVTEILHYGTFSCRRVNGAQSGSWSEHAGANAIDVSGFRLADGRVIEVTDWDAGGAASAFLREVRDVSCQLFTGVLGPDYNAAHHDHFHLDMGSWQICR</sequence>